<protein>
    <recommendedName>
        <fullName evidence="1">F-box domain-containing protein</fullName>
    </recommendedName>
</protein>
<dbReference type="SMART" id="SM00256">
    <property type="entry name" value="FBOX"/>
    <property type="match status" value="1"/>
</dbReference>
<dbReference type="AlphaFoldDB" id="A0AA89BI62"/>
<dbReference type="InterPro" id="IPR006527">
    <property type="entry name" value="F-box-assoc_dom_typ1"/>
</dbReference>
<dbReference type="Gene3D" id="1.20.1280.50">
    <property type="match status" value="1"/>
</dbReference>
<dbReference type="EMBL" id="JAVXUP010000260">
    <property type="protein sequence ID" value="KAK3032701.1"/>
    <property type="molecule type" value="Genomic_DNA"/>
</dbReference>
<name>A0AA89BI62_9ASTE</name>
<dbReference type="InterPro" id="IPR017451">
    <property type="entry name" value="F-box-assoc_interact_dom"/>
</dbReference>
<comment type="caution">
    <text evidence="2">The sequence shown here is derived from an EMBL/GenBank/DDBJ whole genome shotgun (WGS) entry which is preliminary data.</text>
</comment>
<dbReference type="InterPro" id="IPR001810">
    <property type="entry name" value="F-box_dom"/>
</dbReference>
<dbReference type="PANTHER" id="PTHR31672:SF13">
    <property type="entry name" value="F-BOX PROTEIN CPR30-LIKE"/>
    <property type="match status" value="1"/>
</dbReference>
<dbReference type="Pfam" id="PF07734">
    <property type="entry name" value="FBA_1"/>
    <property type="match status" value="1"/>
</dbReference>
<dbReference type="CDD" id="cd22157">
    <property type="entry name" value="F-box_AtFBW1-like"/>
    <property type="match status" value="1"/>
</dbReference>
<gene>
    <name evidence="2" type="ORF">RJ639_036765</name>
</gene>
<dbReference type="InterPro" id="IPR050796">
    <property type="entry name" value="SCF_F-box_component"/>
</dbReference>
<dbReference type="PROSITE" id="PS50181">
    <property type="entry name" value="FBOX"/>
    <property type="match status" value="1"/>
</dbReference>
<dbReference type="NCBIfam" id="TIGR01640">
    <property type="entry name" value="F_box_assoc_1"/>
    <property type="match status" value="1"/>
</dbReference>
<dbReference type="Proteomes" id="UP001188597">
    <property type="component" value="Unassembled WGS sequence"/>
</dbReference>
<accession>A0AA89BI62</accession>
<proteinExistence type="predicted"/>
<dbReference type="Pfam" id="PF00646">
    <property type="entry name" value="F-box"/>
    <property type="match status" value="1"/>
</dbReference>
<evidence type="ECO:0000313" key="3">
    <source>
        <dbReference type="Proteomes" id="UP001188597"/>
    </source>
</evidence>
<dbReference type="PANTHER" id="PTHR31672">
    <property type="entry name" value="BNACNNG10540D PROTEIN"/>
    <property type="match status" value="1"/>
</dbReference>
<evidence type="ECO:0000259" key="1">
    <source>
        <dbReference type="PROSITE" id="PS50181"/>
    </source>
</evidence>
<keyword evidence="3" id="KW-1185">Reference proteome</keyword>
<reference evidence="2" key="1">
    <citation type="submission" date="2022-12" db="EMBL/GenBank/DDBJ databases">
        <title>Draft genome assemblies for two species of Escallonia (Escalloniales).</title>
        <authorList>
            <person name="Chanderbali A."/>
            <person name="Dervinis C."/>
            <person name="Anghel I."/>
            <person name="Soltis D."/>
            <person name="Soltis P."/>
            <person name="Zapata F."/>
        </authorList>
    </citation>
    <scope>NUCLEOTIDE SEQUENCE</scope>
    <source>
        <strain evidence="2">UCBG64.0493</strain>
        <tissue evidence="2">Leaf</tissue>
    </source>
</reference>
<dbReference type="SUPFAM" id="SSF81383">
    <property type="entry name" value="F-box domain"/>
    <property type="match status" value="1"/>
</dbReference>
<organism evidence="2 3">
    <name type="scientific">Escallonia herrerae</name>
    <dbReference type="NCBI Taxonomy" id="1293975"/>
    <lineage>
        <taxon>Eukaryota</taxon>
        <taxon>Viridiplantae</taxon>
        <taxon>Streptophyta</taxon>
        <taxon>Embryophyta</taxon>
        <taxon>Tracheophyta</taxon>
        <taxon>Spermatophyta</taxon>
        <taxon>Magnoliopsida</taxon>
        <taxon>eudicotyledons</taxon>
        <taxon>Gunneridae</taxon>
        <taxon>Pentapetalae</taxon>
        <taxon>asterids</taxon>
        <taxon>campanulids</taxon>
        <taxon>Escalloniales</taxon>
        <taxon>Escalloniaceae</taxon>
        <taxon>Escallonia</taxon>
    </lineage>
</organism>
<dbReference type="InterPro" id="IPR036047">
    <property type="entry name" value="F-box-like_dom_sf"/>
</dbReference>
<sequence length="493" mass="55541">MAFQVPSIASASVIPSCNLPEDIIADILARLPVKPLLQFRSVCKAWLRLISSSRFISMHLHFSTLNPENHSLVVHTFQSDPRGHAISLLHLDSPHTSVKLDHPFPRFVNSSVLDVVCSCRGLVFVSNPPFGKFMSLWNPATKQSKHISHHTITGIDESWGVSAGMGFNPVSDDYVVIRIAFRTNHRIRAEKYSSNSDSWREINVDLQFDGIHFKCNAIVKGKTYWVASENEWENHGWNPRGIYLVSFDVENEVFQQVSLPNVIENEETFLGVMEFKESLGVVMNTASNDWIMWTMDDETSWSKKFTFALGVNRAMVRVLGCSKRGDVIAEKTTREMFLYDAENNESRDVLVRFQGRVFGVFNYTESLVSVKGSKQVGPPLPQLGAPRYSTLEIFAVAQACMSKLAVAYECRNKLALLAMASSSDEVKEKVFDFLMGLDKAYMTVRFQILKVDPLPNLGRAYAIVAQEEKQCLVTANHSRTIDVATLMIKRNES</sequence>
<evidence type="ECO:0000313" key="2">
    <source>
        <dbReference type="EMBL" id="KAK3032701.1"/>
    </source>
</evidence>
<feature type="domain" description="F-box" evidence="1">
    <location>
        <begin position="13"/>
        <end position="65"/>
    </location>
</feature>